<accession>A0A0V0GKI0</accession>
<evidence type="ECO:0000256" key="1">
    <source>
        <dbReference type="SAM" id="SignalP"/>
    </source>
</evidence>
<evidence type="ECO:0000313" key="2">
    <source>
        <dbReference type="EMBL" id="JAP08738.1"/>
    </source>
</evidence>
<dbReference type="EMBL" id="GEDG01036364">
    <property type="protein sequence ID" value="JAP08738.1"/>
    <property type="molecule type" value="Transcribed_RNA"/>
</dbReference>
<keyword evidence="1" id="KW-0732">Signal</keyword>
<dbReference type="AlphaFoldDB" id="A0A0V0GKI0"/>
<proteinExistence type="predicted"/>
<name>A0A0V0GKI0_SOLCH</name>
<sequence length="81" mass="9589">MFFSPCFWIIFLRFFSDPFEWEDACLFIGKNQIQNTNLKSKYSLENRELLLQIKSTSLFSDFGAVGIRHRKRRGLFSSEKG</sequence>
<protein>
    <submittedName>
        <fullName evidence="2">Putative ovule protein</fullName>
    </submittedName>
</protein>
<reference evidence="2" key="1">
    <citation type="submission" date="2015-12" db="EMBL/GenBank/DDBJ databases">
        <title>Gene expression during late stages of embryo sac development: a critical building block for successful pollen-pistil interactions.</title>
        <authorList>
            <person name="Liu Y."/>
            <person name="Joly V."/>
            <person name="Sabar M."/>
            <person name="Matton D.P."/>
        </authorList>
    </citation>
    <scope>NUCLEOTIDE SEQUENCE</scope>
</reference>
<feature type="chain" id="PRO_5006865403" evidence="1">
    <location>
        <begin position="22"/>
        <end position="81"/>
    </location>
</feature>
<feature type="signal peptide" evidence="1">
    <location>
        <begin position="1"/>
        <end position="21"/>
    </location>
</feature>
<organism evidence="2">
    <name type="scientific">Solanum chacoense</name>
    <name type="common">Chaco potato</name>
    <dbReference type="NCBI Taxonomy" id="4108"/>
    <lineage>
        <taxon>Eukaryota</taxon>
        <taxon>Viridiplantae</taxon>
        <taxon>Streptophyta</taxon>
        <taxon>Embryophyta</taxon>
        <taxon>Tracheophyta</taxon>
        <taxon>Spermatophyta</taxon>
        <taxon>Magnoliopsida</taxon>
        <taxon>eudicotyledons</taxon>
        <taxon>Gunneridae</taxon>
        <taxon>Pentapetalae</taxon>
        <taxon>asterids</taxon>
        <taxon>lamiids</taxon>
        <taxon>Solanales</taxon>
        <taxon>Solanaceae</taxon>
        <taxon>Solanoideae</taxon>
        <taxon>Solaneae</taxon>
        <taxon>Solanum</taxon>
    </lineage>
</organism>